<comment type="caution">
    <text evidence="7">The sequence shown here is derived from an EMBL/GenBank/DDBJ whole genome shotgun (WGS) entry which is preliminary data.</text>
</comment>
<dbReference type="GO" id="GO:0034079">
    <property type="term" value="P:butanediol biosynthetic process"/>
    <property type="evidence" value="ECO:0007669"/>
    <property type="project" value="TreeGrafter"/>
</dbReference>
<protein>
    <recommendedName>
        <fullName evidence="6">Alcohol dehydrogenase-like C-terminal domain-containing protein</fullName>
    </recommendedName>
</protein>
<evidence type="ECO:0000256" key="4">
    <source>
        <dbReference type="ARBA" id="ARBA00022833"/>
    </source>
</evidence>
<proteinExistence type="inferred from homology"/>
<dbReference type="PANTHER" id="PTHR43161">
    <property type="entry name" value="SORBITOL DEHYDROGENASE"/>
    <property type="match status" value="1"/>
</dbReference>
<dbReference type="InterPro" id="IPR036291">
    <property type="entry name" value="NAD(P)-bd_dom_sf"/>
</dbReference>
<dbReference type="Proteomes" id="UP000467700">
    <property type="component" value="Unassembled WGS sequence"/>
</dbReference>
<comment type="cofactor">
    <cofactor evidence="1">
        <name>Zn(2+)</name>
        <dbReference type="ChEBI" id="CHEBI:29105"/>
    </cofactor>
</comment>
<keyword evidence="8" id="KW-1185">Reference proteome</keyword>
<evidence type="ECO:0000256" key="5">
    <source>
        <dbReference type="ARBA" id="ARBA00023002"/>
    </source>
</evidence>
<evidence type="ECO:0000259" key="6">
    <source>
        <dbReference type="Pfam" id="PF00107"/>
    </source>
</evidence>
<gene>
    <name evidence="7" type="ORF">AAE3_LOCUS5702</name>
</gene>
<keyword evidence="3" id="KW-0479">Metal-binding</keyword>
<dbReference type="OrthoDB" id="3941538at2759"/>
<keyword evidence="5" id="KW-0560">Oxidoreductase</keyword>
<dbReference type="GO" id="GO:0000721">
    <property type="term" value="F:(R,R)-butanediol dehydrogenase activity"/>
    <property type="evidence" value="ECO:0007669"/>
    <property type="project" value="TreeGrafter"/>
</dbReference>
<dbReference type="InterPro" id="IPR013149">
    <property type="entry name" value="ADH-like_C"/>
</dbReference>
<evidence type="ECO:0000313" key="7">
    <source>
        <dbReference type="EMBL" id="CAA7263285.1"/>
    </source>
</evidence>
<organism evidence="7 8">
    <name type="scientific">Cyclocybe aegerita</name>
    <name type="common">Black poplar mushroom</name>
    <name type="synonym">Agrocybe aegerita</name>
    <dbReference type="NCBI Taxonomy" id="1973307"/>
    <lineage>
        <taxon>Eukaryota</taxon>
        <taxon>Fungi</taxon>
        <taxon>Dikarya</taxon>
        <taxon>Basidiomycota</taxon>
        <taxon>Agaricomycotina</taxon>
        <taxon>Agaricomycetes</taxon>
        <taxon>Agaricomycetidae</taxon>
        <taxon>Agaricales</taxon>
        <taxon>Agaricineae</taxon>
        <taxon>Bolbitiaceae</taxon>
        <taxon>Cyclocybe</taxon>
    </lineage>
</organism>
<dbReference type="Pfam" id="PF00107">
    <property type="entry name" value="ADH_zinc_N"/>
    <property type="match status" value="1"/>
</dbReference>
<dbReference type="GO" id="GO:0005737">
    <property type="term" value="C:cytoplasm"/>
    <property type="evidence" value="ECO:0007669"/>
    <property type="project" value="TreeGrafter"/>
</dbReference>
<accession>A0A8S0VRF4</accession>
<dbReference type="SUPFAM" id="SSF51735">
    <property type="entry name" value="NAD(P)-binding Rossmann-fold domains"/>
    <property type="match status" value="1"/>
</dbReference>
<name>A0A8S0VRF4_CYCAE</name>
<evidence type="ECO:0000256" key="1">
    <source>
        <dbReference type="ARBA" id="ARBA00001947"/>
    </source>
</evidence>
<comment type="similarity">
    <text evidence="2">Belongs to the zinc-containing alcohol dehydrogenase family.</text>
</comment>
<dbReference type="Gene3D" id="3.40.50.720">
    <property type="entry name" value="NAD(P)-binding Rossmann-like Domain"/>
    <property type="match status" value="1"/>
</dbReference>
<dbReference type="AlphaFoldDB" id="A0A8S0VRF4"/>
<feature type="domain" description="Alcohol dehydrogenase-like C-terminal" evidence="6">
    <location>
        <begin position="3"/>
        <end position="76"/>
    </location>
</feature>
<reference evidence="7 8" key="1">
    <citation type="submission" date="2020-01" db="EMBL/GenBank/DDBJ databases">
        <authorList>
            <person name="Gupta K D."/>
        </authorList>
    </citation>
    <scope>NUCLEOTIDE SEQUENCE [LARGE SCALE GENOMIC DNA]</scope>
</reference>
<evidence type="ECO:0000256" key="3">
    <source>
        <dbReference type="ARBA" id="ARBA00022723"/>
    </source>
</evidence>
<dbReference type="GO" id="GO:0046872">
    <property type="term" value="F:metal ion binding"/>
    <property type="evidence" value="ECO:0007669"/>
    <property type="project" value="UniProtKB-KW"/>
</dbReference>
<dbReference type="Gene3D" id="3.90.180.10">
    <property type="entry name" value="Medium-chain alcohol dehydrogenases, catalytic domain"/>
    <property type="match status" value="1"/>
</dbReference>
<evidence type="ECO:0000256" key="2">
    <source>
        <dbReference type="ARBA" id="ARBA00008072"/>
    </source>
</evidence>
<keyword evidence="4" id="KW-0862">Zinc</keyword>
<dbReference type="EMBL" id="CACVBS010000039">
    <property type="protein sequence ID" value="CAA7263285.1"/>
    <property type="molecule type" value="Genomic_DNA"/>
</dbReference>
<sequence length="118" mass="12862">MNATGLGADIAFDTTGVQAAVDTALLSVRPHGIFVNVAIWEDSPRMNMNLVVRREIMVTGSIVYRGDHPELLEAVAAGKLQGLEDLVTRKIALEDVVDQGFKALIDEKDKQIKILVHP</sequence>
<evidence type="ECO:0000313" key="8">
    <source>
        <dbReference type="Proteomes" id="UP000467700"/>
    </source>
</evidence>
<dbReference type="PANTHER" id="PTHR43161:SF23">
    <property type="entry name" value="(R,R)-BUTANEDIOL DEHYDROGENASE-RELATED"/>
    <property type="match status" value="1"/>
</dbReference>